<protein>
    <submittedName>
        <fullName evidence="1">Uncharacterized protein</fullName>
    </submittedName>
</protein>
<comment type="caution">
    <text evidence="1">The sequence shown here is derived from an EMBL/GenBank/DDBJ whole genome shotgun (WGS) entry which is preliminary data.</text>
</comment>
<sequence>MQTSSVTPFPVTAQHAAQPASSPFSLVQTDLSGGFDKVISDAMQRGASDDLVSRLFKNQERFIQLAEMASQQQPINSKTFLKSLSYEDREVLREVHSLADFIDDSKIDQMSSEGANNLLRLPHTGLDSDNDGFTDIGIGKTFMFPNSNTPPEVAEAWHKTTDGMSFKDKMMAEGHLMSSLIMANIEVDENGRFVARHEPGEPGYVNPLASADFSYKQWSTDWLRYLEDFKLQMSSDQYNRDKRFFEGFLQNLQQTGAV</sequence>
<name>A0ABS2WCG5_9GAMM</name>
<accession>A0ABS2WCG5</accession>
<dbReference type="EMBL" id="JAFFZP010000039">
    <property type="protein sequence ID" value="MBN0989403.1"/>
    <property type="molecule type" value="Genomic_DNA"/>
</dbReference>
<evidence type="ECO:0000313" key="1">
    <source>
        <dbReference type="EMBL" id="MBN0989403.1"/>
    </source>
</evidence>
<proteinExistence type="predicted"/>
<dbReference type="Proteomes" id="UP000760472">
    <property type="component" value="Unassembled WGS sequence"/>
</dbReference>
<gene>
    <name evidence="1" type="ORF">JW498_18715</name>
</gene>
<evidence type="ECO:0000313" key="2">
    <source>
        <dbReference type="Proteomes" id="UP000760472"/>
    </source>
</evidence>
<dbReference type="RefSeq" id="WP_205211840.1">
    <property type="nucleotide sequence ID" value="NZ_JAFFZO010000035.1"/>
</dbReference>
<organism evidence="1 2">
    <name type="scientific">Amphritea pacifica</name>
    <dbReference type="NCBI Taxonomy" id="2811233"/>
    <lineage>
        <taxon>Bacteria</taxon>
        <taxon>Pseudomonadati</taxon>
        <taxon>Pseudomonadota</taxon>
        <taxon>Gammaproteobacteria</taxon>
        <taxon>Oceanospirillales</taxon>
        <taxon>Oceanospirillaceae</taxon>
        <taxon>Amphritea</taxon>
    </lineage>
</organism>
<reference evidence="1 2" key="1">
    <citation type="submission" date="2021-02" db="EMBL/GenBank/DDBJ databases">
        <title>A novel species of genus Amphritea isolated from a fishpond in China.</title>
        <authorList>
            <person name="Lu H."/>
        </authorList>
    </citation>
    <scope>NUCLEOTIDE SEQUENCE [LARGE SCALE GENOMIC DNA]</scope>
    <source>
        <strain evidence="1 2">RP18W</strain>
    </source>
</reference>
<keyword evidence="2" id="KW-1185">Reference proteome</keyword>